<protein>
    <submittedName>
        <fullName evidence="9">Histidine kinase</fullName>
    </submittedName>
</protein>
<dbReference type="SUPFAM" id="SSF55874">
    <property type="entry name" value="ATPase domain of HSP90 chaperone/DNA topoisomerase II/histidine kinase"/>
    <property type="match status" value="1"/>
</dbReference>
<gene>
    <name evidence="9" type="ORF">K0U00_08125</name>
</gene>
<dbReference type="EMBL" id="JAHZIK010000142">
    <property type="protein sequence ID" value="MBW7454003.1"/>
    <property type="molecule type" value="Genomic_DNA"/>
</dbReference>
<accession>A0ABS7BZC0</accession>
<keyword evidence="7" id="KW-1133">Transmembrane helix</keyword>
<keyword evidence="5 9" id="KW-0418">Kinase</keyword>
<keyword evidence="4" id="KW-0808">Transferase</keyword>
<dbReference type="Pfam" id="PF00672">
    <property type="entry name" value="HAMP"/>
    <property type="match status" value="1"/>
</dbReference>
<organism evidence="9 10">
    <name type="scientific">Paenibacillus sepulcri</name>
    <dbReference type="NCBI Taxonomy" id="359917"/>
    <lineage>
        <taxon>Bacteria</taxon>
        <taxon>Bacillati</taxon>
        <taxon>Bacillota</taxon>
        <taxon>Bacilli</taxon>
        <taxon>Bacillales</taxon>
        <taxon>Paenibacillaceae</taxon>
        <taxon>Paenibacillus</taxon>
    </lineage>
</organism>
<dbReference type="PANTHER" id="PTHR34220">
    <property type="entry name" value="SENSOR HISTIDINE KINASE YPDA"/>
    <property type="match status" value="1"/>
</dbReference>
<evidence type="ECO:0000256" key="5">
    <source>
        <dbReference type="ARBA" id="ARBA00022777"/>
    </source>
</evidence>
<dbReference type="PANTHER" id="PTHR34220:SF7">
    <property type="entry name" value="SENSOR HISTIDINE KINASE YPDA"/>
    <property type="match status" value="1"/>
</dbReference>
<dbReference type="RefSeq" id="WP_210040836.1">
    <property type="nucleotide sequence ID" value="NZ_JBHLVU010000021.1"/>
</dbReference>
<evidence type="ECO:0000259" key="8">
    <source>
        <dbReference type="PROSITE" id="PS50885"/>
    </source>
</evidence>
<dbReference type="Pfam" id="PF02518">
    <property type="entry name" value="HATPase_c"/>
    <property type="match status" value="1"/>
</dbReference>
<dbReference type="PROSITE" id="PS50885">
    <property type="entry name" value="HAMP"/>
    <property type="match status" value="1"/>
</dbReference>
<evidence type="ECO:0000256" key="7">
    <source>
        <dbReference type="SAM" id="Phobius"/>
    </source>
</evidence>
<dbReference type="InterPro" id="IPR050640">
    <property type="entry name" value="Bact_2-comp_sensor_kinase"/>
</dbReference>
<keyword evidence="7" id="KW-0812">Transmembrane</keyword>
<feature type="transmembrane region" description="Helical" evidence="7">
    <location>
        <begin position="12"/>
        <end position="33"/>
    </location>
</feature>
<name>A0ABS7BZC0_9BACL</name>
<proteinExistence type="predicted"/>
<comment type="caution">
    <text evidence="9">The sequence shown here is derived from an EMBL/GenBank/DDBJ whole genome shotgun (WGS) entry which is preliminary data.</text>
</comment>
<evidence type="ECO:0000256" key="4">
    <source>
        <dbReference type="ARBA" id="ARBA00022679"/>
    </source>
</evidence>
<evidence type="ECO:0000256" key="3">
    <source>
        <dbReference type="ARBA" id="ARBA00022553"/>
    </source>
</evidence>
<sequence>MFSKIKLKSQLLILICISIGIIIMLQAISLSWFDSINRRNYSEFLKEASNQLVTKAVTFTTDINNIANITSYNNITNQFINTQRIDELLKFSNDMQLMIESIMLSNRSISGIIISDLDMINIGANRSEDFRVLNEIKRRFNNGTIQLEQPTHYLLNDRENGRAFYVCITKSFISEVTNDKFITVVIYNADSFISTVSSLQPDYNSLFIIADAEDNIVASNHKQLKQKDMELIRAALADKKTASLDGGFNGSKNSLVYQRSVSNLNWRVIGIIPNVEIDKDLFALKQFALLMGVVIVIVLTGFGLAINKSIATPIIKMARFMNSIGHRYSSQRLTIHTANEISLLARALNKMLDNIDTMTGAVVTSQEKLYKAELAKKNAQFSAFQSQVNPHFLYNTLDCIRGIALTREVPEIIEITTAMAKIFRYSIKENNDVRVGDEIGCIKEYFKIIQIRQRNRFTIIYEVDEAIMDCIIPKMILQPIVENAVFHGLEQKKGAGTLIIRGHADGSGTIRFTIEDDGKGMSAEVLEQIRSSFFEKDMLDELPAAMKKKSIGIINIDRRIKLLYGTRYGLSINSIQLVGTKVVIELPAKTENRNLSNSSENRTF</sequence>
<comment type="subcellular location">
    <subcellularLocation>
        <location evidence="1">Cell membrane</location>
        <topology evidence="1">Multi-pass membrane protein</topology>
    </subcellularLocation>
</comment>
<dbReference type="Proteomes" id="UP001519887">
    <property type="component" value="Unassembled WGS sequence"/>
</dbReference>
<dbReference type="Pfam" id="PF06580">
    <property type="entry name" value="His_kinase"/>
    <property type="match status" value="1"/>
</dbReference>
<dbReference type="SUPFAM" id="SSF158472">
    <property type="entry name" value="HAMP domain-like"/>
    <property type="match status" value="1"/>
</dbReference>
<dbReference type="Gene3D" id="3.30.565.10">
    <property type="entry name" value="Histidine kinase-like ATPase, C-terminal domain"/>
    <property type="match status" value="1"/>
</dbReference>
<dbReference type="InterPro" id="IPR036890">
    <property type="entry name" value="HATPase_C_sf"/>
</dbReference>
<reference evidence="9 10" key="1">
    <citation type="submission" date="2021-07" db="EMBL/GenBank/DDBJ databases">
        <title>Paenibacillus radiodurans sp. nov., isolated from the southeastern edge of Tengger Desert.</title>
        <authorList>
            <person name="Zhang G."/>
        </authorList>
    </citation>
    <scope>NUCLEOTIDE SEQUENCE [LARGE SCALE GENOMIC DNA]</scope>
    <source>
        <strain evidence="9 10">CCM 7311</strain>
    </source>
</reference>
<keyword evidence="3" id="KW-0597">Phosphoprotein</keyword>
<evidence type="ECO:0000256" key="1">
    <source>
        <dbReference type="ARBA" id="ARBA00004651"/>
    </source>
</evidence>
<keyword evidence="2" id="KW-1003">Cell membrane</keyword>
<evidence type="ECO:0000256" key="2">
    <source>
        <dbReference type="ARBA" id="ARBA00022475"/>
    </source>
</evidence>
<dbReference type="InterPro" id="IPR003594">
    <property type="entry name" value="HATPase_dom"/>
</dbReference>
<dbReference type="Gene3D" id="6.10.340.10">
    <property type="match status" value="1"/>
</dbReference>
<dbReference type="CDD" id="cd06225">
    <property type="entry name" value="HAMP"/>
    <property type="match status" value="1"/>
</dbReference>
<dbReference type="GO" id="GO:0016301">
    <property type="term" value="F:kinase activity"/>
    <property type="evidence" value="ECO:0007669"/>
    <property type="project" value="UniProtKB-KW"/>
</dbReference>
<keyword evidence="10" id="KW-1185">Reference proteome</keyword>
<feature type="domain" description="HAMP" evidence="8">
    <location>
        <begin position="308"/>
        <end position="360"/>
    </location>
</feature>
<feature type="transmembrane region" description="Helical" evidence="7">
    <location>
        <begin position="287"/>
        <end position="307"/>
    </location>
</feature>
<dbReference type="InterPro" id="IPR003660">
    <property type="entry name" value="HAMP_dom"/>
</dbReference>
<dbReference type="InterPro" id="IPR010559">
    <property type="entry name" value="Sig_transdc_His_kin_internal"/>
</dbReference>
<dbReference type="SMART" id="SM00304">
    <property type="entry name" value="HAMP"/>
    <property type="match status" value="1"/>
</dbReference>
<evidence type="ECO:0000313" key="9">
    <source>
        <dbReference type="EMBL" id="MBW7454003.1"/>
    </source>
</evidence>
<keyword evidence="6 7" id="KW-0472">Membrane</keyword>
<evidence type="ECO:0000256" key="6">
    <source>
        <dbReference type="ARBA" id="ARBA00023136"/>
    </source>
</evidence>
<evidence type="ECO:0000313" key="10">
    <source>
        <dbReference type="Proteomes" id="UP001519887"/>
    </source>
</evidence>